<dbReference type="GO" id="GO:0016787">
    <property type="term" value="F:hydrolase activity"/>
    <property type="evidence" value="ECO:0007669"/>
    <property type="project" value="UniProtKB-KW"/>
</dbReference>
<comment type="caution">
    <text evidence="1">The sequence shown here is derived from an EMBL/GenBank/DDBJ whole genome shotgun (WGS) entry which is preliminary data.</text>
</comment>
<sequence>MAQSRGGEDLIEAAGAIADRAHHGQVDKVGGEYIVHPRSVATRVMPQSAEYIATALLHDVIEDSDITAPDLLAEGIPGAVVDAVTLLTRTEDVAPQEYYARIRTNQMALAVKLADLADNTDPVRLNRLPDDTQARLRTKYRSAYRCLGVESLADAL</sequence>
<keyword evidence="1" id="KW-0378">Hydrolase</keyword>
<reference evidence="1 2" key="1">
    <citation type="submission" date="2017-10" db="EMBL/GenBank/DDBJ databases">
        <title>The draft genome sequence of Williamsia sp. BULT 1.1 isolated from the semi-arid grassland soils from South Africa.</title>
        <authorList>
            <person name="Kabwe M.H."/>
            <person name="Govender N."/>
            <person name="Mutseka Lunga P."/>
            <person name="Vikram S."/>
            <person name="Makhalanyane T.P."/>
        </authorList>
    </citation>
    <scope>NUCLEOTIDE SEQUENCE [LARGE SCALE GENOMIC DNA]</scope>
    <source>
        <strain evidence="1 2">BULT 1.1</strain>
    </source>
</reference>
<organism evidence="1 2">
    <name type="scientific">Williamsia marianensis</name>
    <dbReference type="NCBI Taxonomy" id="85044"/>
    <lineage>
        <taxon>Bacteria</taxon>
        <taxon>Bacillati</taxon>
        <taxon>Actinomycetota</taxon>
        <taxon>Actinomycetes</taxon>
        <taxon>Mycobacteriales</taxon>
        <taxon>Nocardiaceae</taxon>
        <taxon>Williamsia</taxon>
    </lineage>
</organism>
<dbReference type="SUPFAM" id="SSF109604">
    <property type="entry name" value="HD-domain/PDEase-like"/>
    <property type="match status" value="1"/>
</dbReference>
<dbReference type="Proteomes" id="UP000225108">
    <property type="component" value="Unassembled WGS sequence"/>
</dbReference>
<accession>A0A2G3PM25</accession>
<proteinExistence type="predicted"/>
<dbReference type="Gene3D" id="1.10.3210.10">
    <property type="entry name" value="Hypothetical protein af1432"/>
    <property type="match status" value="1"/>
</dbReference>
<dbReference type="EMBL" id="PEBD01000008">
    <property type="protein sequence ID" value="PHV66820.1"/>
    <property type="molecule type" value="Genomic_DNA"/>
</dbReference>
<evidence type="ECO:0000313" key="2">
    <source>
        <dbReference type="Proteomes" id="UP000225108"/>
    </source>
</evidence>
<name>A0A2G3PM25_WILMA</name>
<evidence type="ECO:0000313" key="1">
    <source>
        <dbReference type="EMBL" id="PHV66820.1"/>
    </source>
</evidence>
<dbReference type="AlphaFoldDB" id="A0A2G3PM25"/>
<gene>
    <name evidence="1" type="ORF">CSW57_11210</name>
</gene>
<protein>
    <submittedName>
        <fullName evidence="1">Guanosine-3',5'-bis(Diphosphate) 3'-pyrophosphohydrolase</fullName>
    </submittedName>
</protein>
<dbReference type="RefSeq" id="WP_099382832.1">
    <property type="nucleotide sequence ID" value="NZ_PEBD01000008.1"/>
</dbReference>